<protein>
    <submittedName>
        <fullName evidence="4">PEGA domain protein</fullName>
    </submittedName>
</protein>
<gene>
    <name evidence="4" type="ORF">ThimaDRAFT_4467</name>
</gene>
<keyword evidence="2" id="KW-1133">Transmembrane helix</keyword>
<keyword evidence="2" id="KW-0812">Transmembrane</keyword>
<keyword evidence="2" id="KW-0472">Membrane</keyword>
<name>F9UHR4_9GAMM</name>
<evidence type="ECO:0000313" key="4">
    <source>
        <dbReference type="EMBL" id="EGV16240.1"/>
    </source>
</evidence>
<dbReference type="Proteomes" id="UP000005459">
    <property type="component" value="Unassembled WGS sequence"/>
</dbReference>
<dbReference type="InterPro" id="IPR013229">
    <property type="entry name" value="PEGA"/>
</dbReference>
<feature type="region of interest" description="Disordered" evidence="1">
    <location>
        <begin position="189"/>
        <end position="219"/>
    </location>
</feature>
<accession>F9UHR4</accession>
<feature type="compositionally biased region" description="Polar residues" evidence="1">
    <location>
        <begin position="273"/>
        <end position="285"/>
    </location>
</feature>
<dbReference type="Pfam" id="PF08308">
    <property type="entry name" value="PEGA"/>
    <property type="match status" value="1"/>
</dbReference>
<feature type="region of interest" description="Disordered" evidence="1">
    <location>
        <begin position="263"/>
        <end position="285"/>
    </location>
</feature>
<dbReference type="EMBL" id="AFWV01000020">
    <property type="protein sequence ID" value="EGV16240.1"/>
    <property type="molecule type" value="Genomic_DNA"/>
</dbReference>
<evidence type="ECO:0000259" key="3">
    <source>
        <dbReference type="Pfam" id="PF08308"/>
    </source>
</evidence>
<dbReference type="AlphaFoldDB" id="F9UHR4"/>
<proteinExistence type="predicted"/>
<feature type="transmembrane region" description="Helical" evidence="2">
    <location>
        <begin position="230"/>
        <end position="250"/>
    </location>
</feature>
<sequence>MLIGKYEVSVLQQSAMQAAAAGPCPSVDAAGRQVQGRVAWQDAARAAAHWSNWLERHAEAEHLSAGRRNEVPPYGPEGVIRAPDNGYRLVLDRAPGAVAPVALASGLTAPGAARTLAGHLQINVDVASALSLDGRGVGTAAPGAPLVLTNLAVGEYRLELLSEGYTRVQESHRVDADRWTQVTVAMQPRMTGPEPQPEPEHQPPTEQFPGSAPASGADARTGGAVSLMELLGSVVGVALMIWLALMIWGFRLMYVGQRAQSFSNPTRARASDSPGSEDSMWSTNRQYARQEAPRLRSSTKPCVPKVDLTLVLSRYIDA</sequence>
<evidence type="ECO:0000256" key="1">
    <source>
        <dbReference type="SAM" id="MobiDB-lite"/>
    </source>
</evidence>
<dbReference type="RefSeq" id="WP_007195339.1">
    <property type="nucleotide sequence ID" value="NZ_AFWV01000020.1"/>
</dbReference>
<evidence type="ECO:0000256" key="2">
    <source>
        <dbReference type="SAM" id="Phobius"/>
    </source>
</evidence>
<evidence type="ECO:0000313" key="5">
    <source>
        <dbReference type="Proteomes" id="UP000005459"/>
    </source>
</evidence>
<organism evidence="4 5">
    <name type="scientific">Thiocapsa marina 5811</name>
    <dbReference type="NCBI Taxonomy" id="768671"/>
    <lineage>
        <taxon>Bacteria</taxon>
        <taxon>Pseudomonadati</taxon>
        <taxon>Pseudomonadota</taxon>
        <taxon>Gammaproteobacteria</taxon>
        <taxon>Chromatiales</taxon>
        <taxon>Chromatiaceae</taxon>
        <taxon>Thiocapsa</taxon>
    </lineage>
</organism>
<reference evidence="4 5" key="1">
    <citation type="submission" date="2011-06" db="EMBL/GenBank/DDBJ databases">
        <title>The draft genome of Thiocapsa marina 5811.</title>
        <authorList>
            <consortium name="US DOE Joint Genome Institute (JGI-PGF)"/>
            <person name="Lucas S."/>
            <person name="Han J."/>
            <person name="Cheng J.-F."/>
            <person name="Goodwin L."/>
            <person name="Pitluck S."/>
            <person name="Peters L."/>
            <person name="Land M.L."/>
            <person name="Hauser L."/>
            <person name="Vogl K."/>
            <person name="Liu Z."/>
            <person name="Imhoff J."/>
            <person name="Thiel V."/>
            <person name="Frigaard N.-U."/>
            <person name="Bryant D."/>
            <person name="Woyke T.J."/>
        </authorList>
    </citation>
    <scope>NUCLEOTIDE SEQUENCE [LARGE SCALE GENOMIC DNA]</scope>
    <source>
        <strain evidence="4 5">5811</strain>
    </source>
</reference>
<feature type="domain" description="PEGA" evidence="3">
    <location>
        <begin position="131"/>
        <end position="188"/>
    </location>
</feature>
<keyword evidence="5" id="KW-1185">Reference proteome</keyword>